<dbReference type="EMBL" id="CP001101">
    <property type="protein sequence ID" value="ACE03308.1"/>
    <property type="molecule type" value="Genomic_DNA"/>
</dbReference>
<dbReference type="AlphaFoldDB" id="B3ELH9"/>
<dbReference type="HOGENOM" id="CLU_153788_0_0_10"/>
<reference evidence="3" key="1">
    <citation type="submission" date="2008-06" db="EMBL/GenBank/DDBJ databases">
        <title>Complete sequence of Chlorobium phaeobacteroides BS1.</title>
        <authorList>
            <consortium name="US DOE Joint Genome Institute"/>
            <person name="Lucas S."/>
            <person name="Copeland A."/>
            <person name="Lapidus A."/>
            <person name="Glavina del Rio T."/>
            <person name="Dalin E."/>
            <person name="Tice H."/>
            <person name="Bruce D."/>
            <person name="Goodwin L."/>
            <person name="Pitluck S."/>
            <person name="Schmutz J."/>
            <person name="Larimer F."/>
            <person name="Land M."/>
            <person name="Hauser L."/>
            <person name="Kyrpides N."/>
            <person name="Ovchinnikova G."/>
            <person name="Li T."/>
            <person name="Liu Z."/>
            <person name="Zhao F."/>
            <person name="Overmann J."/>
            <person name="Bryant D.A."/>
            <person name="Richardson P."/>
        </authorList>
    </citation>
    <scope>NUCLEOTIDE SEQUENCE [LARGE SCALE GENOMIC DNA]</scope>
    <source>
        <strain evidence="3">BS1</strain>
    </source>
</reference>
<dbReference type="SMART" id="SM00530">
    <property type="entry name" value="HTH_XRE"/>
    <property type="match status" value="1"/>
</dbReference>
<dbReference type="SUPFAM" id="SSF47413">
    <property type="entry name" value="lambda repressor-like DNA-binding domains"/>
    <property type="match status" value="1"/>
</dbReference>
<feature type="compositionally biased region" description="Basic residues" evidence="1">
    <location>
        <begin position="91"/>
        <end position="101"/>
    </location>
</feature>
<dbReference type="OrthoDB" id="595416at2"/>
<protein>
    <submittedName>
        <fullName evidence="3">Transcriptional regulator, XRE family</fullName>
    </submittedName>
</protein>
<dbReference type="Gene3D" id="1.10.260.40">
    <property type="entry name" value="lambda repressor-like DNA-binding domains"/>
    <property type="match status" value="1"/>
</dbReference>
<dbReference type="CDD" id="cd00093">
    <property type="entry name" value="HTH_XRE"/>
    <property type="match status" value="1"/>
</dbReference>
<dbReference type="InterPro" id="IPR010982">
    <property type="entry name" value="Lambda_DNA-bd_dom_sf"/>
</dbReference>
<feature type="compositionally biased region" description="Basic and acidic residues" evidence="1">
    <location>
        <begin position="102"/>
        <end position="115"/>
    </location>
</feature>
<dbReference type="STRING" id="331678.Cphamn1_0339"/>
<evidence type="ECO:0000313" key="3">
    <source>
        <dbReference type="EMBL" id="ACE03308.1"/>
    </source>
</evidence>
<dbReference type="eggNOG" id="COG1396">
    <property type="taxonomic scope" value="Bacteria"/>
</dbReference>
<dbReference type="KEGG" id="cpb:Cphamn1_0339"/>
<sequence length="115" mass="12830">MKIEGTLTDEAILGELGGRLAQRRLELQLSQEALAEQAGVSKRTVERIEAGATTQVSSMIRVMRGLGLLERLEALVPEAGPRPMELLKLKGKARKRVRTKKQPVEEKPWKWGDES</sequence>
<evidence type="ECO:0000259" key="2">
    <source>
        <dbReference type="PROSITE" id="PS50943"/>
    </source>
</evidence>
<dbReference type="InterPro" id="IPR001387">
    <property type="entry name" value="Cro/C1-type_HTH"/>
</dbReference>
<proteinExistence type="predicted"/>
<gene>
    <name evidence="3" type="ordered locus">Cphamn1_0339</name>
</gene>
<dbReference type="Pfam" id="PF13560">
    <property type="entry name" value="HTH_31"/>
    <property type="match status" value="1"/>
</dbReference>
<accession>B3ELH9</accession>
<dbReference type="PROSITE" id="PS50943">
    <property type="entry name" value="HTH_CROC1"/>
    <property type="match status" value="1"/>
</dbReference>
<dbReference type="GO" id="GO:0003677">
    <property type="term" value="F:DNA binding"/>
    <property type="evidence" value="ECO:0007669"/>
    <property type="project" value="InterPro"/>
</dbReference>
<evidence type="ECO:0000256" key="1">
    <source>
        <dbReference type="SAM" id="MobiDB-lite"/>
    </source>
</evidence>
<feature type="domain" description="HTH cro/C1-type" evidence="2">
    <location>
        <begin position="20"/>
        <end position="72"/>
    </location>
</feature>
<feature type="region of interest" description="Disordered" evidence="1">
    <location>
        <begin position="91"/>
        <end position="115"/>
    </location>
</feature>
<organism evidence="3">
    <name type="scientific">Chlorobium phaeobacteroides (strain BS1)</name>
    <dbReference type="NCBI Taxonomy" id="331678"/>
    <lineage>
        <taxon>Bacteria</taxon>
        <taxon>Pseudomonadati</taxon>
        <taxon>Chlorobiota</taxon>
        <taxon>Chlorobiia</taxon>
        <taxon>Chlorobiales</taxon>
        <taxon>Chlorobiaceae</taxon>
        <taxon>Chlorobium/Pelodictyon group</taxon>
        <taxon>Chlorobium</taxon>
    </lineage>
</organism>
<name>B3ELH9_CHLPB</name>